<evidence type="ECO:0000259" key="2">
    <source>
        <dbReference type="Pfam" id="PF19423"/>
    </source>
</evidence>
<proteinExistence type="predicted"/>
<keyword evidence="4" id="KW-1185">Reference proteome</keyword>
<organism evidence="3 4">
    <name type="scientific">Phlebotomus papatasi</name>
    <name type="common">Sandfly</name>
    <dbReference type="NCBI Taxonomy" id="29031"/>
    <lineage>
        <taxon>Eukaryota</taxon>
        <taxon>Metazoa</taxon>
        <taxon>Ecdysozoa</taxon>
        <taxon>Arthropoda</taxon>
        <taxon>Hexapoda</taxon>
        <taxon>Insecta</taxon>
        <taxon>Pterygota</taxon>
        <taxon>Neoptera</taxon>
        <taxon>Endopterygota</taxon>
        <taxon>Diptera</taxon>
        <taxon>Nematocera</taxon>
        <taxon>Psychodoidea</taxon>
        <taxon>Psychodidae</taxon>
        <taxon>Phlebotomus</taxon>
        <taxon>Phlebotomus</taxon>
    </lineage>
</organism>
<feature type="domain" description="E3 ubiquitin-protein ligase UBR4 N-terminal" evidence="2">
    <location>
        <begin position="2"/>
        <end position="221"/>
    </location>
</feature>
<feature type="compositionally biased region" description="Low complexity" evidence="1">
    <location>
        <begin position="302"/>
        <end position="312"/>
    </location>
</feature>
<dbReference type="EnsemblMetazoa" id="PPAI005971-RA">
    <property type="protein sequence ID" value="PPAI005971-PA"/>
    <property type="gene ID" value="PPAI005971"/>
</dbReference>
<dbReference type="VEuPathDB" id="VectorBase:PPAI005971"/>
<evidence type="ECO:0000313" key="4">
    <source>
        <dbReference type="Proteomes" id="UP000092462"/>
    </source>
</evidence>
<feature type="compositionally biased region" description="Low complexity" evidence="1">
    <location>
        <begin position="120"/>
        <end position="142"/>
    </location>
</feature>
<evidence type="ECO:0000256" key="1">
    <source>
        <dbReference type="SAM" id="MobiDB-lite"/>
    </source>
</evidence>
<protein>
    <recommendedName>
        <fullName evidence="2">E3 ubiquitin-protein ligase UBR4 N-terminal domain-containing protein</fullName>
    </recommendedName>
</protein>
<accession>A0A1B0DDK0</accession>
<evidence type="ECO:0000313" key="3">
    <source>
        <dbReference type="EnsemblMetazoa" id="PPAI005971-PA"/>
    </source>
</evidence>
<dbReference type="PANTHER" id="PTHR21725:SF1">
    <property type="entry name" value="E3 UBIQUITIN-PROTEIN LIGASE UBR4"/>
    <property type="match status" value="1"/>
</dbReference>
<dbReference type="InterPro" id="IPR045841">
    <property type="entry name" value="E3_UBR4_N"/>
</dbReference>
<dbReference type="Proteomes" id="UP000092462">
    <property type="component" value="Unassembled WGS sequence"/>
</dbReference>
<feature type="domain" description="E3 ubiquitin-protein ligase UBR4 N-terminal" evidence="2">
    <location>
        <begin position="311"/>
        <end position="458"/>
    </location>
</feature>
<feature type="compositionally biased region" description="Polar residues" evidence="1">
    <location>
        <begin position="280"/>
        <end position="291"/>
    </location>
</feature>
<dbReference type="AlphaFoldDB" id="A0A1B0DDK0"/>
<name>A0A1B0DDK0_PHLPP</name>
<dbReference type="VEuPathDB" id="VectorBase:PPAPM1_001265"/>
<dbReference type="Pfam" id="PF19423">
    <property type="entry name" value="E3_UBR4_N"/>
    <property type="match status" value="2"/>
</dbReference>
<reference evidence="3" key="1">
    <citation type="submission" date="2022-08" db="UniProtKB">
        <authorList>
            <consortium name="EnsemblMetazoa"/>
        </authorList>
    </citation>
    <scope>IDENTIFICATION</scope>
    <source>
        <strain evidence="3">Israel</strain>
    </source>
</reference>
<dbReference type="PANTHER" id="PTHR21725">
    <property type="entry name" value="E3 UBIQUITIN-PROTEIN LIGASE UBR4"/>
    <property type="match status" value="1"/>
</dbReference>
<dbReference type="EMBL" id="AJVK01032055">
    <property type="status" value="NOT_ANNOTATED_CDS"/>
    <property type="molecule type" value="Genomic_DNA"/>
</dbReference>
<dbReference type="InterPro" id="IPR045189">
    <property type="entry name" value="UBR4-like"/>
</dbReference>
<feature type="region of interest" description="Disordered" evidence="1">
    <location>
        <begin position="266"/>
        <end position="318"/>
    </location>
</feature>
<feature type="region of interest" description="Disordered" evidence="1">
    <location>
        <begin position="120"/>
        <end position="150"/>
    </location>
</feature>
<sequence>MFIKSNITCLQALNAGNVILNVCTSLPILSRYRIKYEESALQGKGLYLPLTHSEATIIKNTLPQMSADILILYTALSIPAIEPLTPNKIIQLSQCAMSALYCAVLSSIYGSVLSLPATGSGKSAPQQQQQAPPQSSSGQAQKDGTDGESSDYHATLVVNKALEIFVKIGTIFKNSTRSHIYHNHFCMGAWLLITGIQGAMGASGSGSVKQQHHSDHLQSQQKSKPQKYPRMQQTEQLHPQLQIREEDLQQIDDDHILLQEELHPPHEEDDQFEGQHDQSEQAQQTATSHGISGSAAEEKGGKSPSKSSEQGPTQIPSPRVNLFKVQQGFGVLNDAIATLCLVLLTELIDDLKVESRSGDDEFFDDEPPEAAGFDILGQYTSLQRVIRVLTSATLQQMLTFLATVSYRKACALRRANTKNPNDEEPISFSDSTTYFNETFVCSQDSETEEEDSESYLDKIIIFAFALTDPEFVGLMTKFFVQLLLDSGTIISHSAKQALIKLLRPRMKRRRVLIGSPPGCSTPTPSSAPPIAPVASTSGAAAGAAGGAGNDDLYAAVMQEVDAIESMGLEGAGAAAAVNPQALASLEALLGGIPQMLDLQQDADDDAIMEIAIALSLQEHDGDLSGIQQGLANIQGLRGRTLQSLQALAAAGGVGGGYSK</sequence>
<feature type="region of interest" description="Disordered" evidence="1">
    <location>
        <begin position="201"/>
        <end position="236"/>
    </location>
</feature>
<dbReference type="EMBL" id="AJVK01032056">
    <property type="status" value="NOT_ANNOTATED_CDS"/>
    <property type="molecule type" value="Genomic_DNA"/>
</dbReference>